<feature type="coiled-coil region" evidence="5">
    <location>
        <begin position="284"/>
        <end position="311"/>
    </location>
</feature>
<keyword evidence="4" id="KW-0238">DNA-binding</keyword>
<keyword evidence="9" id="KW-1185">Reference proteome</keyword>
<gene>
    <name evidence="8" type="ORF">GMD78_20610</name>
</gene>
<evidence type="ECO:0000313" key="8">
    <source>
        <dbReference type="EMBL" id="MUK90762.1"/>
    </source>
</evidence>
<comment type="subunit">
    <text evidence="2">Heterodimer of SbcC and SbcD.</text>
</comment>
<evidence type="ECO:0000256" key="3">
    <source>
        <dbReference type="ARBA" id="ARBA00013368"/>
    </source>
</evidence>
<sequence>MKPLKLKMTAFGPYKHTETVDFQELKDNKLFVISGNTGAGKTTIFDGICFALYGSASGTDREDHKMLRSDFADDHTHTSVELEFELHGRTYRILRQLGHVKQGNKSKTGEKYEFYEKVDGKEIPCVDRQMVSEIDKKVEAIIGLTQDQFKQIVMLPQGEFRKLLTSQTENKEAILRRLFKTESYKYMNEILKNKKNMVEQEYRQVQQNLEQFVQNIRVALPTREESSLFQVLAEEHYNVNQIVTGLEEEAIYYQEQIDIDQENYNKAYEAHAKKQEELSSAKALNDRFVELDQKENQLKSLQEQIPHFDSKEKQLEKAERASHIEVYEKQTSEWRQEEKAKKNSLASTKAAKERADQQLETAKTIYQQEEQNKTKLEEVGKQLDRLKEILPTVKDIAKLERELEELRLKGTQASKRLENAKEKLEKKKHTTEETNKKIKQMDLEVSKLHEKSQKLTEMRQHAIGLKAFLSLQRTSTDLKQDVNKKKEAFLKVKETYAKLEEAWVNNQASILASHLHDGEACPVCGSLEHPNKAINDQQAVSKDELDVLKKELDEKDGLYRSAVAKQETTLSQLKEQAEELASLDIRAEEAESVNKTLIEEGTKLGKEVEHLKQLKEDLEKQKELNEKATEEVKQLEAQKEELDRTYQELRTSYKTSKAVYEERLRNIPEEVRVLSKLEQEINETEQRKKQLEKAWEDAQKMLEQAKENQTKAASNLDHAVKQLEETKSKAEKAEMQFMEELKKASFESEDAYHQAKQPELERNQLKKTIQEFNESLSTVKQQVSDLKEYLKDKTRVDLEAMQRAVGELKEAYESAYKKLNASKEFYQEAIQLKANILATDDQASKLEKKLATITDLYDVARGQNGQKISFERYLQIEYLEQIIDAANERLRRLSNGQYYLIRSDRQESHGRQSGLALDVYDAYTGQTRDVKTLSGGEKFNASLCLALGMSDVIQSFQGNISINTMFIDEGFGSLDEESLNKSIDTLIDLQQSGRTIGVISHVQELKNMFPAILQVSKTKEGHSQTKFLVK</sequence>
<protein>
    <recommendedName>
        <fullName evidence="3">Nuclease SbcCD subunit C</fullName>
    </recommendedName>
</protein>
<evidence type="ECO:0000259" key="7">
    <source>
        <dbReference type="PROSITE" id="PS51900"/>
    </source>
</evidence>
<feature type="domain" description="Core-binding (CB)" evidence="7">
    <location>
        <begin position="763"/>
        <end position="830"/>
    </location>
</feature>
<name>A0A6N8FMD1_9BACI</name>
<dbReference type="PANTHER" id="PTHR32114">
    <property type="entry name" value="ABC TRANSPORTER ABCH.3"/>
    <property type="match status" value="1"/>
</dbReference>
<dbReference type="InterPro" id="IPR038729">
    <property type="entry name" value="Rad50/SbcC_AAA"/>
</dbReference>
<dbReference type="SUPFAM" id="SSF52540">
    <property type="entry name" value="P-loop containing nucleoside triphosphate hydrolases"/>
    <property type="match status" value="1"/>
</dbReference>
<comment type="similarity">
    <text evidence="1">Belongs to the SMC family. SbcC subfamily.</text>
</comment>
<evidence type="ECO:0000256" key="5">
    <source>
        <dbReference type="SAM" id="Coils"/>
    </source>
</evidence>
<keyword evidence="5" id="KW-0175">Coiled coil</keyword>
<reference evidence="8 9" key="1">
    <citation type="submission" date="2019-11" db="EMBL/GenBank/DDBJ databases">
        <authorList>
            <person name="Li X."/>
        </authorList>
    </citation>
    <scope>NUCLEOTIDE SEQUENCE [LARGE SCALE GENOMIC DNA]</scope>
    <source>
        <strain evidence="8 9">L9</strain>
    </source>
</reference>
<dbReference type="PROSITE" id="PS51900">
    <property type="entry name" value="CB"/>
    <property type="match status" value="1"/>
</dbReference>
<dbReference type="Pfam" id="PF13558">
    <property type="entry name" value="SbcC_Walker_B"/>
    <property type="match status" value="1"/>
</dbReference>
<evidence type="ECO:0000256" key="2">
    <source>
        <dbReference type="ARBA" id="ARBA00011322"/>
    </source>
</evidence>
<dbReference type="Proteomes" id="UP000469125">
    <property type="component" value="Unassembled WGS sequence"/>
</dbReference>
<accession>A0A6N8FMD1</accession>
<proteinExistence type="inferred from homology"/>
<evidence type="ECO:0000256" key="6">
    <source>
        <dbReference type="SAM" id="MobiDB-lite"/>
    </source>
</evidence>
<dbReference type="GO" id="GO:0003677">
    <property type="term" value="F:DNA binding"/>
    <property type="evidence" value="ECO:0007669"/>
    <property type="project" value="UniProtKB-UniRule"/>
</dbReference>
<feature type="coiled-coil region" evidence="5">
    <location>
        <begin position="188"/>
        <end position="215"/>
    </location>
</feature>
<feature type="coiled-coil region" evidence="5">
    <location>
        <begin position="352"/>
        <end position="441"/>
    </location>
</feature>
<comment type="caution">
    <text evidence="8">The sequence shown here is derived from an EMBL/GenBank/DDBJ whole genome shotgun (WGS) entry which is preliminary data.</text>
</comment>
<dbReference type="InterPro" id="IPR044068">
    <property type="entry name" value="CB"/>
</dbReference>
<dbReference type="GO" id="GO:0016887">
    <property type="term" value="F:ATP hydrolysis activity"/>
    <property type="evidence" value="ECO:0007669"/>
    <property type="project" value="InterPro"/>
</dbReference>
<dbReference type="Pfam" id="PF13476">
    <property type="entry name" value="AAA_23"/>
    <property type="match status" value="1"/>
</dbReference>
<evidence type="ECO:0000256" key="1">
    <source>
        <dbReference type="ARBA" id="ARBA00006930"/>
    </source>
</evidence>
<feature type="region of interest" description="Disordered" evidence="6">
    <location>
        <begin position="332"/>
        <end position="352"/>
    </location>
</feature>
<dbReference type="Gene3D" id="3.40.50.300">
    <property type="entry name" value="P-loop containing nucleotide triphosphate hydrolases"/>
    <property type="match status" value="2"/>
</dbReference>
<feature type="coiled-coil region" evidence="5">
    <location>
        <begin position="563"/>
        <end position="829"/>
    </location>
</feature>
<dbReference type="InterPro" id="IPR027417">
    <property type="entry name" value="P-loop_NTPase"/>
</dbReference>
<dbReference type="PANTHER" id="PTHR32114:SF2">
    <property type="entry name" value="ABC TRANSPORTER ABCH.3"/>
    <property type="match status" value="1"/>
</dbReference>
<organism evidence="8 9">
    <name type="scientific">Ornithinibacillus caprae</name>
    <dbReference type="NCBI Taxonomy" id="2678566"/>
    <lineage>
        <taxon>Bacteria</taxon>
        <taxon>Bacillati</taxon>
        <taxon>Bacillota</taxon>
        <taxon>Bacilli</taxon>
        <taxon>Bacillales</taxon>
        <taxon>Bacillaceae</taxon>
        <taxon>Ornithinibacillus</taxon>
    </lineage>
</organism>
<dbReference type="RefSeq" id="WP_155671855.1">
    <property type="nucleotide sequence ID" value="NZ_WOCA01000030.1"/>
</dbReference>
<dbReference type="EMBL" id="WOCA01000030">
    <property type="protein sequence ID" value="MUK90762.1"/>
    <property type="molecule type" value="Genomic_DNA"/>
</dbReference>
<dbReference type="GO" id="GO:0006302">
    <property type="term" value="P:double-strand break repair"/>
    <property type="evidence" value="ECO:0007669"/>
    <property type="project" value="InterPro"/>
</dbReference>
<feature type="compositionally biased region" description="Basic and acidic residues" evidence="6">
    <location>
        <begin position="332"/>
        <end position="341"/>
    </location>
</feature>
<dbReference type="AlphaFoldDB" id="A0A6N8FMD1"/>
<evidence type="ECO:0000313" key="9">
    <source>
        <dbReference type="Proteomes" id="UP000469125"/>
    </source>
</evidence>
<evidence type="ECO:0000256" key="4">
    <source>
        <dbReference type="PROSITE-ProRule" id="PRU01248"/>
    </source>
</evidence>